<gene>
    <name evidence="1" type="ORF">S03H2_09450</name>
</gene>
<dbReference type="EMBL" id="BARU01004808">
    <property type="protein sequence ID" value="GAH23926.1"/>
    <property type="molecule type" value="Genomic_DNA"/>
</dbReference>
<protein>
    <submittedName>
        <fullName evidence="1">Uncharacterized protein</fullName>
    </submittedName>
</protein>
<name>X1DSD9_9ZZZZ</name>
<dbReference type="AlphaFoldDB" id="X1DSD9"/>
<proteinExistence type="predicted"/>
<reference evidence="1" key="1">
    <citation type="journal article" date="2014" name="Front. Microbiol.">
        <title>High frequency of phylogenetically diverse reductive dehalogenase-homologous genes in deep subseafloor sedimentary metagenomes.</title>
        <authorList>
            <person name="Kawai M."/>
            <person name="Futagami T."/>
            <person name="Toyoda A."/>
            <person name="Takaki Y."/>
            <person name="Nishi S."/>
            <person name="Hori S."/>
            <person name="Arai W."/>
            <person name="Tsubouchi T."/>
            <person name="Morono Y."/>
            <person name="Uchiyama I."/>
            <person name="Ito T."/>
            <person name="Fujiyama A."/>
            <person name="Inagaki F."/>
            <person name="Takami H."/>
        </authorList>
    </citation>
    <scope>NUCLEOTIDE SEQUENCE</scope>
    <source>
        <strain evidence="1">Expedition CK06-06</strain>
    </source>
</reference>
<organism evidence="1">
    <name type="scientific">marine sediment metagenome</name>
    <dbReference type="NCBI Taxonomy" id="412755"/>
    <lineage>
        <taxon>unclassified sequences</taxon>
        <taxon>metagenomes</taxon>
        <taxon>ecological metagenomes</taxon>
    </lineage>
</organism>
<sequence>MFSGITLVTLKRTAEDYKAYYHLGKYSTRNLSGLNIFMSIYMQNIFAGMDPIFYYNAITWFEDGRYFTSGEVNKDTDLVYYIMTNTLKLLDYQRFTTHEKHWY</sequence>
<evidence type="ECO:0000313" key="1">
    <source>
        <dbReference type="EMBL" id="GAH23926.1"/>
    </source>
</evidence>
<comment type="caution">
    <text evidence="1">The sequence shown here is derived from an EMBL/GenBank/DDBJ whole genome shotgun (WGS) entry which is preliminary data.</text>
</comment>
<accession>X1DSD9</accession>
<feature type="non-terminal residue" evidence="1">
    <location>
        <position position="103"/>
    </location>
</feature>